<keyword evidence="2" id="KW-0812">Transmembrane</keyword>
<feature type="region of interest" description="Disordered" evidence="1">
    <location>
        <begin position="1"/>
        <end position="37"/>
    </location>
</feature>
<dbReference type="PANTHER" id="PTHR17149">
    <property type="entry name" value="NUCLEAR PROTEIN 1 AND 2"/>
    <property type="match status" value="1"/>
</dbReference>
<accession>A0A482XA81</accession>
<evidence type="ECO:0000313" key="3">
    <source>
        <dbReference type="EMBL" id="RZF42623.1"/>
    </source>
</evidence>
<feature type="compositionally biased region" description="Basic and acidic residues" evidence="1">
    <location>
        <begin position="171"/>
        <end position="182"/>
    </location>
</feature>
<keyword evidence="4" id="KW-1185">Reference proteome</keyword>
<name>A0A482XA81_LAOST</name>
<proteinExistence type="predicted"/>
<dbReference type="InterPro" id="IPR018792">
    <property type="entry name" value="NUPR1-like"/>
</dbReference>
<protein>
    <submittedName>
        <fullName evidence="3">Uncharacterized protein</fullName>
    </submittedName>
</protein>
<dbReference type="GO" id="GO:0006357">
    <property type="term" value="P:regulation of transcription by RNA polymerase II"/>
    <property type="evidence" value="ECO:0007669"/>
    <property type="project" value="TreeGrafter"/>
</dbReference>
<feature type="region of interest" description="Disordered" evidence="1">
    <location>
        <begin position="130"/>
        <end position="182"/>
    </location>
</feature>
<evidence type="ECO:0000256" key="1">
    <source>
        <dbReference type="SAM" id="MobiDB-lite"/>
    </source>
</evidence>
<gene>
    <name evidence="3" type="ORF">LSTR_LSTR001418</name>
</gene>
<dbReference type="STRING" id="195883.A0A482XA81"/>
<feature type="transmembrane region" description="Helical" evidence="2">
    <location>
        <begin position="44"/>
        <end position="65"/>
    </location>
</feature>
<dbReference type="EMBL" id="QKKF02014716">
    <property type="protein sequence ID" value="RZF42623.1"/>
    <property type="molecule type" value="Genomic_DNA"/>
</dbReference>
<feature type="region of interest" description="Disordered" evidence="1">
    <location>
        <begin position="73"/>
        <end position="93"/>
    </location>
</feature>
<reference evidence="3 4" key="1">
    <citation type="journal article" date="2017" name="Gigascience">
        <title>Genome sequence of the small brown planthopper, Laodelphax striatellus.</title>
        <authorList>
            <person name="Zhu J."/>
            <person name="Jiang F."/>
            <person name="Wang X."/>
            <person name="Yang P."/>
            <person name="Bao Y."/>
            <person name="Zhao W."/>
            <person name="Wang W."/>
            <person name="Lu H."/>
            <person name="Wang Q."/>
            <person name="Cui N."/>
            <person name="Li J."/>
            <person name="Chen X."/>
            <person name="Luo L."/>
            <person name="Yu J."/>
            <person name="Kang L."/>
            <person name="Cui F."/>
        </authorList>
    </citation>
    <scope>NUCLEOTIDE SEQUENCE [LARGE SCALE GENOMIC DNA]</scope>
    <source>
        <strain evidence="3">Lst14</strain>
    </source>
</reference>
<dbReference type="AlphaFoldDB" id="A0A482XA81"/>
<organism evidence="3 4">
    <name type="scientific">Laodelphax striatellus</name>
    <name type="common">Small brown planthopper</name>
    <name type="synonym">Delphax striatella</name>
    <dbReference type="NCBI Taxonomy" id="195883"/>
    <lineage>
        <taxon>Eukaryota</taxon>
        <taxon>Metazoa</taxon>
        <taxon>Ecdysozoa</taxon>
        <taxon>Arthropoda</taxon>
        <taxon>Hexapoda</taxon>
        <taxon>Insecta</taxon>
        <taxon>Pterygota</taxon>
        <taxon>Neoptera</taxon>
        <taxon>Paraneoptera</taxon>
        <taxon>Hemiptera</taxon>
        <taxon>Auchenorrhyncha</taxon>
        <taxon>Fulgoroidea</taxon>
        <taxon>Delphacidae</taxon>
        <taxon>Criomorphinae</taxon>
        <taxon>Laodelphax</taxon>
    </lineage>
</organism>
<feature type="compositionally biased region" description="Basic residues" evidence="1">
    <location>
        <begin position="132"/>
        <end position="141"/>
    </location>
</feature>
<evidence type="ECO:0000256" key="2">
    <source>
        <dbReference type="SAM" id="Phobius"/>
    </source>
</evidence>
<dbReference type="GO" id="GO:0005634">
    <property type="term" value="C:nucleus"/>
    <property type="evidence" value="ECO:0007669"/>
    <property type="project" value="TreeGrafter"/>
</dbReference>
<dbReference type="InParanoid" id="A0A482XA81"/>
<dbReference type="PANTHER" id="PTHR17149:SF4">
    <property type="entry name" value="RH17958P"/>
    <property type="match status" value="1"/>
</dbReference>
<dbReference type="GO" id="GO:0045786">
    <property type="term" value="P:negative regulation of cell cycle"/>
    <property type="evidence" value="ECO:0007669"/>
    <property type="project" value="TreeGrafter"/>
</dbReference>
<comment type="caution">
    <text evidence="3">The sequence shown here is derived from an EMBL/GenBank/DDBJ whole genome shotgun (WGS) entry which is preliminary data.</text>
</comment>
<feature type="compositionally biased region" description="Polar residues" evidence="1">
    <location>
        <begin position="9"/>
        <end position="31"/>
    </location>
</feature>
<keyword evidence="2" id="KW-0472">Membrane</keyword>
<evidence type="ECO:0000313" key="4">
    <source>
        <dbReference type="Proteomes" id="UP000291343"/>
    </source>
</evidence>
<sequence>MAAEERQSTETNGSSTLQVEDWPRSTQQLESNNEKSSRLKNKHLFGGLAILLASVVLTALTVYYLTTSANPTRRVPVRKEPPNPVEPLPPSNSATHAFKKAAVCSDGAPCSQIGSHFDEYEHYNFDVDKHIHSGHSGKQRSKKEASEHTNHFDPSGHSRKIVNKLVNTEQNRTRKTSESKKN</sequence>
<keyword evidence="2" id="KW-1133">Transmembrane helix</keyword>
<dbReference type="Pfam" id="PF10195">
    <property type="entry name" value="Phospho_p8"/>
    <property type="match status" value="1"/>
</dbReference>
<feature type="compositionally biased region" description="Basic and acidic residues" evidence="1">
    <location>
        <begin position="142"/>
        <end position="156"/>
    </location>
</feature>
<dbReference type="GO" id="GO:0008285">
    <property type="term" value="P:negative regulation of cell population proliferation"/>
    <property type="evidence" value="ECO:0007669"/>
    <property type="project" value="TreeGrafter"/>
</dbReference>
<dbReference type="Proteomes" id="UP000291343">
    <property type="component" value="Unassembled WGS sequence"/>
</dbReference>
<dbReference type="OrthoDB" id="10030453at2759"/>